<accession>M1YWL6</accession>
<proteinExistence type="predicted"/>
<protein>
    <recommendedName>
        <fullName evidence="4">Type II secretion system protein</fullName>
    </recommendedName>
</protein>
<dbReference type="Proteomes" id="UP000011704">
    <property type="component" value="Unassembled WGS sequence"/>
</dbReference>
<evidence type="ECO:0000313" key="3">
    <source>
        <dbReference type="Proteomes" id="UP000011704"/>
    </source>
</evidence>
<dbReference type="Gene3D" id="3.30.700.10">
    <property type="entry name" value="Glycoprotein, Type 4 Pilin"/>
    <property type="match status" value="1"/>
</dbReference>
<gene>
    <name evidence="2" type="ORF">NITGR_220012</name>
</gene>
<evidence type="ECO:0008006" key="4">
    <source>
        <dbReference type="Google" id="ProtNLM"/>
    </source>
</evidence>
<dbReference type="EMBL" id="CAQJ01000025">
    <property type="protein sequence ID" value="CCQ90056.1"/>
    <property type="molecule type" value="Genomic_DNA"/>
</dbReference>
<dbReference type="InParanoid" id="M1YWL6"/>
<dbReference type="NCBIfam" id="TIGR02532">
    <property type="entry name" value="IV_pilin_GFxxxE"/>
    <property type="match status" value="1"/>
</dbReference>
<dbReference type="InterPro" id="IPR012902">
    <property type="entry name" value="N_methyl_site"/>
</dbReference>
<name>M1YWL6_NITG3</name>
<evidence type="ECO:0000313" key="2">
    <source>
        <dbReference type="EMBL" id="CCQ90056.1"/>
    </source>
</evidence>
<dbReference type="SUPFAM" id="SSF54523">
    <property type="entry name" value="Pili subunits"/>
    <property type="match status" value="1"/>
</dbReference>
<keyword evidence="1" id="KW-0812">Transmembrane</keyword>
<evidence type="ECO:0000256" key="1">
    <source>
        <dbReference type="SAM" id="Phobius"/>
    </source>
</evidence>
<feature type="transmembrane region" description="Helical" evidence="1">
    <location>
        <begin position="22"/>
        <end position="44"/>
    </location>
</feature>
<comment type="caution">
    <text evidence="2">The sequence shown here is derived from an EMBL/GenBank/DDBJ whole genome shotgun (WGS) entry which is preliminary data.</text>
</comment>
<dbReference type="STRING" id="1266370.NITGR_220012"/>
<keyword evidence="1" id="KW-0472">Membrane</keyword>
<reference evidence="2 3" key="1">
    <citation type="journal article" date="2013" name="Front. Microbiol.">
        <title>The genome of Nitrospina gracilis illuminates the metabolism and evolution of the major marine nitrite oxidizer.</title>
        <authorList>
            <person name="Luecker S."/>
            <person name="Nowka B."/>
            <person name="Rattei T."/>
            <person name="Spieck E."/>
            <person name="and Daims H."/>
        </authorList>
    </citation>
    <scope>NUCLEOTIDE SEQUENCE [LARGE SCALE GENOMIC DNA]</scope>
    <source>
        <strain evidence="2 3">3/211</strain>
    </source>
</reference>
<organism evidence="2 3">
    <name type="scientific">Nitrospina gracilis (strain 3/211)</name>
    <dbReference type="NCBI Taxonomy" id="1266370"/>
    <lineage>
        <taxon>Bacteria</taxon>
        <taxon>Pseudomonadati</taxon>
        <taxon>Nitrospinota/Tectimicrobiota group</taxon>
        <taxon>Nitrospinota</taxon>
        <taxon>Nitrospinia</taxon>
        <taxon>Nitrospinales</taxon>
        <taxon>Nitrospinaceae</taxon>
        <taxon>Nitrospina</taxon>
    </lineage>
</organism>
<dbReference type="InterPro" id="IPR045584">
    <property type="entry name" value="Pilin-like"/>
</dbReference>
<sequence length="193" mass="22058">MNAMFKPDHDSVRRQSGWKSELGFTFIEMVMVIVMIGLLASVAIQRMFDMARQAEITAEATTIEILRSNLLTVMGEQMLQGKKAAFPENPFSDLNKIPEGYDPRRREKPTGLDKDDNLWVYVRATGSEILSPEEAGTTLKSFDVDGFIYHQRNNGKVFRWAYDRSRGAISRKFQVPDSELEQAVERISDSDWD</sequence>
<dbReference type="AlphaFoldDB" id="M1YWL6"/>
<keyword evidence="3" id="KW-1185">Reference proteome</keyword>
<keyword evidence="1" id="KW-1133">Transmembrane helix</keyword>
<dbReference type="HOGENOM" id="CLU_1407488_0_0_0"/>